<comment type="caution">
    <text evidence="3">The sequence shown here is derived from an EMBL/GenBank/DDBJ whole genome shotgun (WGS) entry which is preliminary data.</text>
</comment>
<protein>
    <submittedName>
        <fullName evidence="3">Uncharacterized protein</fullName>
    </submittedName>
</protein>
<sequence>MSHSKQHPHHLSFPSVSAHKECFLLGGVDSCWCDLCSEATAKVLRSPGRPESRREGRREAGAMQRGSFAFGSGIYQRLSETISRRLPQRKTSADPRSPPPTAAAATPSGALFLFFLLLLVGAFASSRWINAVSLFTAPLFTPTG</sequence>
<reference evidence="3" key="1">
    <citation type="submission" date="2017-07" db="EMBL/GenBank/DDBJ databases">
        <title>Taro Niue Genome Assembly and Annotation.</title>
        <authorList>
            <person name="Atibalentja N."/>
            <person name="Keating K."/>
            <person name="Fields C.J."/>
        </authorList>
    </citation>
    <scope>NUCLEOTIDE SEQUENCE</scope>
    <source>
        <strain evidence="3">Niue_2</strain>
        <tissue evidence="3">Leaf</tissue>
    </source>
</reference>
<proteinExistence type="predicted"/>
<feature type="transmembrane region" description="Helical" evidence="2">
    <location>
        <begin position="110"/>
        <end position="129"/>
    </location>
</feature>
<keyword evidence="2" id="KW-1133">Transmembrane helix</keyword>
<name>A0A843VYK1_COLES</name>
<gene>
    <name evidence="3" type="ORF">Taro_030670</name>
</gene>
<feature type="region of interest" description="Disordered" evidence="1">
    <location>
        <begin position="44"/>
        <end position="68"/>
    </location>
</feature>
<evidence type="ECO:0000313" key="4">
    <source>
        <dbReference type="Proteomes" id="UP000652761"/>
    </source>
</evidence>
<keyword evidence="4" id="KW-1185">Reference proteome</keyword>
<keyword evidence="2" id="KW-0812">Transmembrane</keyword>
<accession>A0A843VYK1</accession>
<keyword evidence="2" id="KW-0472">Membrane</keyword>
<evidence type="ECO:0000256" key="2">
    <source>
        <dbReference type="SAM" id="Phobius"/>
    </source>
</evidence>
<evidence type="ECO:0000256" key="1">
    <source>
        <dbReference type="SAM" id="MobiDB-lite"/>
    </source>
</evidence>
<feature type="region of interest" description="Disordered" evidence="1">
    <location>
        <begin position="81"/>
        <end position="103"/>
    </location>
</feature>
<evidence type="ECO:0000313" key="3">
    <source>
        <dbReference type="EMBL" id="MQL97964.1"/>
    </source>
</evidence>
<dbReference type="EMBL" id="NMUH01002123">
    <property type="protein sequence ID" value="MQL97964.1"/>
    <property type="molecule type" value="Genomic_DNA"/>
</dbReference>
<dbReference type="Proteomes" id="UP000652761">
    <property type="component" value="Unassembled WGS sequence"/>
</dbReference>
<organism evidence="3 4">
    <name type="scientific">Colocasia esculenta</name>
    <name type="common">Wild taro</name>
    <name type="synonym">Arum esculentum</name>
    <dbReference type="NCBI Taxonomy" id="4460"/>
    <lineage>
        <taxon>Eukaryota</taxon>
        <taxon>Viridiplantae</taxon>
        <taxon>Streptophyta</taxon>
        <taxon>Embryophyta</taxon>
        <taxon>Tracheophyta</taxon>
        <taxon>Spermatophyta</taxon>
        <taxon>Magnoliopsida</taxon>
        <taxon>Liliopsida</taxon>
        <taxon>Araceae</taxon>
        <taxon>Aroideae</taxon>
        <taxon>Colocasieae</taxon>
        <taxon>Colocasia</taxon>
    </lineage>
</organism>
<dbReference type="AlphaFoldDB" id="A0A843VYK1"/>
<feature type="compositionally biased region" description="Basic and acidic residues" evidence="1">
    <location>
        <begin position="48"/>
        <end position="60"/>
    </location>
</feature>